<feature type="domain" description="Ig-like" evidence="1">
    <location>
        <begin position="91"/>
        <end position="207"/>
    </location>
</feature>
<evidence type="ECO:0000313" key="2">
    <source>
        <dbReference type="EMBL" id="KAJ6220220.1"/>
    </source>
</evidence>
<dbReference type="Proteomes" id="UP001142055">
    <property type="component" value="Chromosome 2"/>
</dbReference>
<reference evidence="2" key="1">
    <citation type="submission" date="2022-12" db="EMBL/GenBank/DDBJ databases">
        <title>Genome assemblies of Blomia tropicalis.</title>
        <authorList>
            <person name="Cui Y."/>
        </authorList>
    </citation>
    <scope>NUCLEOTIDE SEQUENCE</scope>
    <source>
        <tissue evidence="2">Adult mites</tissue>
    </source>
</reference>
<proteinExistence type="predicted"/>
<dbReference type="SUPFAM" id="SSF48726">
    <property type="entry name" value="Immunoglobulin"/>
    <property type="match status" value="1"/>
</dbReference>
<dbReference type="Gene3D" id="2.60.40.10">
    <property type="entry name" value="Immunoglobulins"/>
    <property type="match status" value="1"/>
</dbReference>
<gene>
    <name evidence="2" type="ORF">RDWZM_006032</name>
</gene>
<evidence type="ECO:0000313" key="3">
    <source>
        <dbReference type="Proteomes" id="UP001142055"/>
    </source>
</evidence>
<organism evidence="2 3">
    <name type="scientific">Blomia tropicalis</name>
    <name type="common">Mite</name>
    <dbReference type="NCBI Taxonomy" id="40697"/>
    <lineage>
        <taxon>Eukaryota</taxon>
        <taxon>Metazoa</taxon>
        <taxon>Ecdysozoa</taxon>
        <taxon>Arthropoda</taxon>
        <taxon>Chelicerata</taxon>
        <taxon>Arachnida</taxon>
        <taxon>Acari</taxon>
        <taxon>Acariformes</taxon>
        <taxon>Sarcoptiformes</taxon>
        <taxon>Astigmata</taxon>
        <taxon>Glycyphagoidea</taxon>
        <taxon>Echimyopodidae</taxon>
        <taxon>Blomia</taxon>
    </lineage>
</organism>
<comment type="caution">
    <text evidence="2">The sequence shown here is derived from an EMBL/GenBank/DDBJ whole genome shotgun (WGS) entry which is preliminary data.</text>
</comment>
<accession>A0A9Q0MAM2</accession>
<dbReference type="InterPro" id="IPR013783">
    <property type="entry name" value="Ig-like_fold"/>
</dbReference>
<protein>
    <recommendedName>
        <fullName evidence="1">Ig-like domain-containing protein</fullName>
    </recommendedName>
</protein>
<evidence type="ECO:0000259" key="1">
    <source>
        <dbReference type="PROSITE" id="PS50835"/>
    </source>
</evidence>
<keyword evidence="3" id="KW-1185">Reference proteome</keyword>
<dbReference type="InterPro" id="IPR036179">
    <property type="entry name" value="Ig-like_dom_sf"/>
</dbReference>
<dbReference type="PROSITE" id="PS50835">
    <property type="entry name" value="IG_LIKE"/>
    <property type="match status" value="1"/>
</dbReference>
<name>A0A9Q0MAM2_BLOTA</name>
<dbReference type="EMBL" id="JAPWDV010000002">
    <property type="protein sequence ID" value="KAJ6220220.1"/>
    <property type="molecule type" value="Genomic_DNA"/>
</dbReference>
<dbReference type="InterPro" id="IPR007110">
    <property type="entry name" value="Ig-like_dom"/>
</dbReference>
<dbReference type="AlphaFoldDB" id="A0A9Q0MAM2"/>
<sequence length="245" mass="27058">MHCHAVSIELSTCRTIFLLVSLFDIVLSTLTIESSSFLPSSSSSVRSYDTLYGDHFISDSYINADRLRQFGTNIANEQTLNNEDSALYSGPVFVFEPEQREQYPLKYNNVTSAAITCKVSGYPTPRIDWRVDNITIAFNNHGPLKDHETWSGQQLFVPLLNSIVTLRNDGQTLLVGGEANGTGLYQSSSFHSHHPFMSSSSASASLSSSTSGTSMSHQIECLATNQFGSIVSRPVFVQQQQQQQE</sequence>